<evidence type="ECO:0000256" key="2">
    <source>
        <dbReference type="ARBA" id="ARBA00023125"/>
    </source>
</evidence>
<keyword evidence="4" id="KW-0175">Coiled coil</keyword>
<sequence>MMMQIKQLAKVTNVNAKTIRYYEDVGLLPKAKRGDNGYRYYQQRDVSSLNFIRRCKELRMPLSDIKRLVSLQNDDNAPCAEVDALINLQLEKIRVAQYELQQLEKNLQTLADSCSHKQIKNCEILNHLRTN</sequence>
<evidence type="ECO:0000313" key="6">
    <source>
        <dbReference type="EMBL" id="QHJ13772.1"/>
    </source>
</evidence>
<evidence type="ECO:0000256" key="3">
    <source>
        <dbReference type="ARBA" id="ARBA00023163"/>
    </source>
</evidence>
<dbReference type="InterPro" id="IPR011791">
    <property type="entry name" value="CadR-PbrR"/>
</dbReference>
<dbReference type="EMBL" id="CP047656">
    <property type="protein sequence ID" value="QHJ13772.1"/>
    <property type="molecule type" value="Genomic_DNA"/>
</dbReference>
<keyword evidence="7" id="KW-1185">Reference proteome</keyword>
<dbReference type="GO" id="GO:0003677">
    <property type="term" value="F:DNA binding"/>
    <property type="evidence" value="ECO:0007669"/>
    <property type="project" value="UniProtKB-KW"/>
</dbReference>
<gene>
    <name evidence="6" type="ORF">FX988_04052</name>
</gene>
<name>A0A857JQR3_9ALTE</name>
<organism evidence="6 7">
    <name type="scientific">Paraglaciecola mesophila</name>
    <dbReference type="NCBI Taxonomy" id="197222"/>
    <lineage>
        <taxon>Bacteria</taxon>
        <taxon>Pseudomonadati</taxon>
        <taxon>Pseudomonadota</taxon>
        <taxon>Gammaproteobacteria</taxon>
        <taxon>Alteromonadales</taxon>
        <taxon>Alteromonadaceae</taxon>
        <taxon>Paraglaciecola</taxon>
    </lineage>
</organism>
<dbReference type="SUPFAM" id="SSF46955">
    <property type="entry name" value="Putative DNA-binding domain"/>
    <property type="match status" value="1"/>
</dbReference>
<dbReference type="SMART" id="SM00422">
    <property type="entry name" value="HTH_MERR"/>
    <property type="match status" value="1"/>
</dbReference>
<accession>A0A857JQR3</accession>
<feature type="coiled-coil region" evidence="4">
    <location>
        <begin position="86"/>
        <end position="120"/>
    </location>
</feature>
<keyword evidence="3" id="KW-0804">Transcription</keyword>
<dbReference type="PROSITE" id="PS50937">
    <property type="entry name" value="HTH_MERR_2"/>
    <property type="match status" value="1"/>
</dbReference>
<dbReference type="GO" id="GO:0046872">
    <property type="term" value="F:metal ion binding"/>
    <property type="evidence" value="ECO:0007669"/>
    <property type="project" value="InterPro"/>
</dbReference>
<dbReference type="PANTHER" id="PTHR30204:SF94">
    <property type="entry name" value="HEAVY METAL-DEPENDENT TRANSCRIPTIONAL REGULATOR HI_0293-RELATED"/>
    <property type="match status" value="1"/>
</dbReference>
<dbReference type="PRINTS" id="PR00040">
    <property type="entry name" value="HTHMERR"/>
</dbReference>
<reference evidence="6 7" key="1">
    <citation type="submission" date="2019-12" db="EMBL/GenBank/DDBJ databases">
        <title>Genome sequencing and assembly of endphytes of Porphyra tenera.</title>
        <authorList>
            <person name="Park J.M."/>
            <person name="Shin R."/>
            <person name="Jo S.H."/>
        </authorList>
    </citation>
    <scope>NUCLEOTIDE SEQUENCE [LARGE SCALE GENOMIC DNA]</scope>
    <source>
        <strain evidence="6 7">GPM4</strain>
    </source>
</reference>
<proteinExistence type="predicted"/>
<dbReference type="Gene3D" id="1.10.1660.10">
    <property type="match status" value="1"/>
</dbReference>
<dbReference type="PANTHER" id="PTHR30204">
    <property type="entry name" value="REDOX-CYCLING DRUG-SENSING TRANSCRIPTIONAL ACTIVATOR SOXR"/>
    <property type="match status" value="1"/>
</dbReference>
<protein>
    <submittedName>
        <fullName evidence="6">Mercuric resistance operon regulatory protein</fullName>
    </submittedName>
</protein>
<keyword evidence="1" id="KW-0805">Transcription regulation</keyword>
<dbReference type="GO" id="GO:0045893">
    <property type="term" value="P:positive regulation of DNA-templated transcription"/>
    <property type="evidence" value="ECO:0007669"/>
    <property type="project" value="InterPro"/>
</dbReference>
<evidence type="ECO:0000256" key="4">
    <source>
        <dbReference type="SAM" id="Coils"/>
    </source>
</evidence>
<feature type="domain" description="HTH merR-type" evidence="5">
    <location>
        <begin position="2"/>
        <end position="71"/>
    </location>
</feature>
<dbReference type="GO" id="GO:0003700">
    <property type="term" value="F:DNA-binding transcription factor activity"/>
    <property type="evidence" value="ECO:0007669"/>
    <property type="project" value="InterPro"/>
</dbReference>
<dbReference type="KEGG" id="pmes:FX988_04052"/>
<evidence type="ECO:0000256" key="1">
    <source>
        <dbReference type="ARBA" id="ARBA00023015"/>
    </source>
</evidence>
<keyword evidence="2" id="KW-0238">DNA-binding</keyword>
<dbReference type="InterPro" id="IPR047057">
    <property type="entry name" value="MerR_fam"/>
</dbReference>
<dbReference type="AlphaFoldDB" id="A0A857JQR3"/>
<evidence type="ECO:0000313" key="7">
    <source>
        <dbReference type="Proteomes" id="UP000464524"/>
    </source>
</evidence>
<dbReference type="CDD" id="cd04784">
    <property type="entry name" value="HTH_CadR-PbrR"/>
    <property type="match status" value="1"/>
</dbReference>
<dbReference type="Proteomes" id="UP000464524">
    <property type="component" value="Chromosome"/>
</dbReference>
<dbReference type="InterPro" id="IPR000551">
    <property type="entry name" value="MerR-type_HTH_dom"/>
</dbReference>
<dbReference type="InterPro" id="IPR009061">
    <property type="entry name" value="DNA-bd_dom_put_sf"/>
</dbReference>
<evidence type="ECO:0000259" key="5">
    <source>
        <dbReference type="PROSITE" id="PS50937"/>
    </source>
</evidence>
<dbReference type="Pfam" id="PF13411">
    <property type="entry name" value="MerR_1"/>
    <property type="match status" value="1"/>
</dbReference>